<feature type="region of interest" description="Disordered" evidence="1">
    <location>
        <begin position="1"/>
        <end position="27"/>
    </location>
</feature>
<feature type="non-terminal residue" evidence="2">
    <location>
        <position position="1"/>
    </location>
</feature>
<evidence type="ECO:0000256" key="1">
    <source>
        <dbReference type="SAM" id="MobiDB-lite"/>
    </source>
</evidence>
<reference evidence="2 3" key="1">
    <citation type="submission" date="2020-01" db="EMBL/GenBank/DDBJ databases">
        <title>Insect and environment-associated Actinomycetes.</title>
        <authorList>
            <person name="Currrie C."/>
            <person name="Chevrette M."/>
            <person name="Carlson C."/>
            <person name="Stubbendieck R."/>
            <person name="Wendt-Pienkowski E."/>
        </authorList>
    </citation>
    <scope>NUCLEOTIDE SEQUENCE [LARGE SCALE GENOMIC DNA]</scope>
    <source>
        <strain evidence="2 3">SID11342</strain>
    </source>
</reference>
<name>A0A6N9U1S5_STRHA</name>
<feature type="compositionally biased region" description="Low complexity" evidence="1">
    <location>
        <begin position="9"/>
        <end position="26"/>
    </location>
</feature>
<dbReference type="Proteomes" id="UP000471293">
    <property type="component" value="Unassembled WGS sequence"/>
</dbReference>
<evidence type="ECO:0000313" key="3">
    <source>
        <dbReference type="Proteomes" id="UP000471293"/>
    </source>
</evidence>
<dbReference type="InterPro" id="IPR021224">
    <property type="entry name" value="DUF2690"/>
</dbReference>
<evidence type="ECO:0000313" key="2">
    <source>
        <dbReference type="EMBL" id="NEA15836.1"/>
    </source>
</evidence>
<dbReference type="RefSeq" id="WP_164343957.1">
    <property type="nucleotide sequence ID" value="NZ_JAAGLQ010000194.1"/>
</dbReference>
<dbReference type="AlphaFoldDB" id="A0A6N9U1S5"/>
<proteinExistence type="predicted"/>
<protein>
    <submittedName>
        <fullName evidence="2">DUF2690 domain-containing protein</fullName>
    </submittedName>
</protein>
<organism evidence="2 3">
    <name type="scientific">Streptomyces halstedii</name>
    <dbReference type="NCBI Taxonomy" id="1944"/>
    <lineage>
        <taxon>Bacteria</taxon>
        <taxon>Bacillati</taxon>
        <taxon>Actinomycetota</taxon>
        <taxon>Actinomycetes</taxon>
        <taxon>Kitasatosporales</taxon>
        <taxon>Streptomycetaceae</taxon>
        <taxon>Streptomyces</taxon>
    </lineage>
</organism>
<comment type="caution">
    <text evidence="2">The sequence shown here is derived from an EMBL/GenBank/DDBJ whole genome shotgun (WGS) entry which is preliminary data.</text>
</comment>
<accession>A0A6N9U1S5</accession>
<dbReference type="EMBL" id="JAAGLQ010000194">
    <property type="protein sequence ID" value="NEA15836.1"/>
    <property type="molecule type" value="Genomic_DNA"/>
</dbReference>
<sequence length="142" mass="13838">LTGLGAGDGDATAQAAPSAGPGTAAGVPRTSDGVGCVGADCTGQDPEAMGCGGQFASTTTRATVGGRLVEVRYSETCAAAWARLTDAEPGDTVRVEAGSVRQDGTVGADRDAYTPMVAVEDAEDARACATLISGRTGCAAPG</sequence>
<gene>
    <name evidence="2" type="ORF">G3I29_09890</name>
</gene>
<dbReference type="Pfam" id="PF10901">
    <property type="entry name" value="DUF2690"/>
    <property type="match status" value="1"/>
</dbReference>